<evidence type="ECO:0000256" key="1">
    <source>
        <dbReference type="ARBA" id="ARBA00010928"/>
    </source>
</evidence>
<feature type="domain" description="Gfo/Idh/MocA-like oxidoreductase N-terminal" evidence="4">
    <location>
        <begin position="11"/>
        <end position="131"/>
    </location>
</feature>
<dbReference type="OrthoDB" id="9801953at2"/>
<dbReference type="GO" id="GO:0016491">
    <property type="term" value="F:oxidoreductase activity"/>
    <property type="evidence" value="ECO:0007669"/>
    <property type="project" value="UniProtKB-KW"/>
</dbReference>
<dbReference type="Pfam" id="PF01408">
    <property type="entry name" value="GFO_IDH_MocA"/>
    <property type="match status" value="1"/>
</dbReference>
<dbReference type="PANTHER" id="PTHR22604">
    <property type="entry name" value="OXIDOREDUCTASES"/>
    <property type="match status" value="1"/>
</dbReference>
<feature type="region of interest" description="Disordered" evidence="3">
    <location>
        <begin position="336"/>
        <end position="361"/>
    </location>
</feature>
<dbReference type="SUPFAM" id="SSF55347">
    <property type="entry name" value="Glyceraldehyde-3-phosphate dehydrogenase-like, C-terminal domain"/>
    <property type="match status" value="1"/>
</dbReference>
<dbReference type="GO" id="GO:0000166">
    <property type="term" value="F:nucleotide binding"/>
    <property type="evidence" value="ECO:0007669"/>
    <property type="project" value="InterPro"/>
</dbReference>
<reference evidence="6 7" key="1">
    <citation type="submission" date="2019-05" db="EMBL/GenBank/DDBJ databases">
        <title>Pseudomonas sp. SC006 isolated from lettuce that can produce HBGAs.</title>
        <authorList>
            <person name="Wang D."/>
            <person name="Liao N."/>
            <person name="Liu D."/>
            <person name="Zhang Z."/>
            <person name="Zou S."/>
        </authorList>
    </citation>
    <scope>NUCLEOTIDE SEQUENCE [LARGE SCALE GENOMIC DNA]</scope>
    <source>
        <strain evidence="6 7">SC006</strain>
    </source>
</reference>
<evidence type="ECO:0000259" key="5">
    <source>
        <dbReference type="Pfam" id="PF22725"/>
    </source>
</evidence>
<organism evidence="6 7">
    <name type="scientific">Pseudomonas mosselii</name>
    <dbReference type="NCBI Taxonomy" id="78327"/>
    <lineage>
        <taxon>Bacteria</taxon>
        <taxon>Pseudomonadati</taxon>
        <taxon>Pseudomonadota</taxon>
        <taxon>Gammaproteobacteria</taxon>
        <taxon>Pseudomonadales</taxon>
        <taxon>Pseudomonadaceae</taxon>
        <taxon>Pseudomonas</taxon>
    </lineage>
</organism>
<evidence type="ECO:0000313" key="7">
    <source>
        <dbReference type="Proteomes" id="UP000309819"/>
    </source>
</evidence>
<dbReference type="Proteomes" id="UP000309819">
    <property type="component" value="Unassembled WGS sequence"/>
</dbReference>
<keyword evidence="2" id="KW-0560">Oxidoreductase</keyword>
<evidence type="ECO:0000256" key="2">
    <source>
        <dbReference type="ARBA" id="ARBA00023002"/>
    </source>
</evidence>
<sequence>MTKFFEGLKVIRYAVLGAGWISQTAFIPAVSLLENSQITAIVSGSPERARSLADKHGISHVYSYEDFDELLSSDLIDAVYIALPNPLHASFAIQAAKAGKHVMVEKPIATSLPDADAMIATAKESGVYLMTSYRLHHDIGTIAALDAIRDGRIGEPVFMSATFSFQSDVGNHRLDIEHWGGPLQDIGIYCINAARHVFAADPIAVSAMSSRRTDDPRFTNVDDSIAVTLRFPGNRLAQFYCSFGAYPVDTYRVVGTDGVLTMDPGFRFEQSMSMSLKSRDESEYVNFPHYDHFAGQISYFSDCIEQGRPPQPCGEEGLVDLEVIFAIERAAASGLPQTLAPRESRPRPSNETLRTIRKAVA</sequence>
<dbReference type="InterPro" id="IPR050984">
    <property type="entry name" value="Gfo/Idh/MocA_domain"/>
</dbReference>
<comment type="caution">
    <text evidence="6">The sequence shown here is derived from an EMBL/GenBank/DDBJ whole genome shotgun (WGS) entry which is preliminary data.</text>
</comment>
<dbReference type="Gene3D" id="3.40.50.720">
    <property type="entry name" value="NAD(P)-binding Rossmann-like Domain"/>
    <property type="match status" value="1"/>
</dbReference>
<dbReference type="EMBL" id="VAUO01000001">
    <property type="protein sequence ID" value="TLP65123.1"/>
    <property type="molecule type" value="Genomic_DNA"/>
</dbReference>
<gene>
    <name evidence="6" type="ORF">FEM01_02785</name>
</gene>
<feature type="domain" description="GFO/IDH/MocA-like oxidoreductase" evidence="5">
    <location>
        <begin position="144"/>
        <end position="260"/>
    </location>
</feature>
<proteinExistence type="inferred from homology"/>
<evidence type="ECO:0000259" key="4">
    <source>
        <dbReference type="Pfam" id="PF01408"/>
    </source>
</evidence>
<keyword evidence="7" id="KW-1185">Reference proteome</keyword>
<dbReference type="Gene3D" id="3.30.360.10">
    <property type="entry name" value="Dihydrodipicolinate Reductase, domain 2"/>
    <property type="match status" value="1"/>
</dbReference>
<protein>
    <submittedName>
        <fullName evidence="6">Gfo/Idh/MocA family oxidoreductase</fullName>
    </submittedName>
</protein>
<dbReference type="AlphaFoldDB" id="A0A5R8ZH76"/>
<evidence type="ECO:0000256" key="3">
    <source>
        <dbReference type="SAM" id="MobiDB-lite"/>
    </source>
</evidence>
<dbReference type="InterPro" id="IPR055170">
    <property type="entry name" value="GFO_IDH_MocA-like_dom"/>
</dbReference>
<dbReference type="InterPro" id="IPR008354">
    <property type="entry name" value="Glc-Fru_OxRdtase_bac"/>
</dbReference>
<comment type="similarity">
    <text evidence="1">Belongs to the Gfo/Idh/MocA family.</text>
</comment>
<evidence type="ECO:0000313" key="6">
    <source>
        <dbReference type="EMBL" id="TLP65123.1"/>
    </source>
</evidence>
<dbReference type="PRINTS" id="PR01775">
    <property type="entry name" value="GLFROXRDTASE"/>
</dbReference>
<dbReference type="Pfam" id="PF22725">
    <property type="entry name" value="GFO_IDH_MocA_C3"/>
    <property type="match status" value="1"/>
</dbReference>
<accession>A0A5R8ZH76</accession>
<dbReference type="InterPro" id="IPR000683">
    <property type="entry name" value="Gfo/Idh/MocA-like_OxRdtase_N"/>
</dbReference>
<dbReference type="InterPro" id="IPR036291">
    <property type="entry name" value="NAD(P)-bd_dom_sf"/>
</dbReference>
<dbReference type="RefSeq" id="WP_138217751.1">
    <property type="nucleotide sequence ID" value="NZ_VAUO01000001.1"/>
</dbReference>
<dbReference type="PANTHER" id="PTHR22604:SF105">
    <property type="entry name" value="TRANS-1,2-DIHYDROBENZENE-1,2-DIOL DEHYDROGENASE"/>
    <property type="match status" value="1"/>
</dbReference>
<dbReference type="SUPFAM" id="SSF51735">
    <property type="entry name" value="NAD(P)-binding Rossmann-fold domains"/>
    <property type="match status" value="1"/>
</dbReference>
<name>A0A5R8ZH76_9PSED</name>